<evidence type="ECO:0000313" key="11">
    <source>
        <dbReference type="Proteomes" id="UP000318416"/>
    </source>
</evidence>
<feature type="transmembrane region" description="Helical" evidence="9">
    <location>
        <begin position="440"/>
        <end position="462"/>
    </location>
</feature>
<feature type="transmembrane region" description="Helical" evidence="9">
    <location>
        <begin position="201"/>
        <end position="218"/>
    </location>
</feature>
<dbReference type="Pfam" id="PF03023">
    <property type="entry name" value="MurJ"/>
    <property type="match status" value="1"/>
</dbReference>
<keyword evidence="11" id="KW-1185">Reference proteome</keyword>
<feature type="compositionally biased region" description="Polar residues" evidence="8">
    <location>
        <begin position="46"/>
        <end position="55"/>
    </location>
</feature>
<keyword evidence="7 9" id="KW-0472">Membrane</keyword>
<gene>
    <name evidence="10" type="ORF">FB465_4232</name>
</gene>
<dbReference type="PANTHER" id="PTHR47019:SF1">
    <property type="entry name" value="LIPID II FLIPPASE MURJ"/>
    <property type="match status" value="1"/>
</dbReference>
<dbReference type="AlphaFoldDB" id="A0A561EU40"/>
<dbReference type="Proteomes" id="UP000318416">
    <property type="component" value="Unassembled WGS sequence"/>
</dbReference>
<keyword evidence="2" id="KW-1003">Cell membrane</keyword>
<feature type="transmembrane region" description="Helical" evidence="9">
    <location>
        <begin position="158"/>
        <end position="181"/>
    </location>
</feature>
<reference evidence="10 11" key="1">
    <citation type="submission" date="2019-06" db="EMBL/GenBank/DDBJ databases">
        <title>Sequencing the genomes of 1000 actinobacteria strains.</title>
        <authorList>
            <person name="Klenk H.-P."/>
        </authorList>
    </citation>
    <scope>NUCLEOTIDE SEQUENCE [LARGE SCALE GENOMIC DNA]</scope>
    <source>
        <strain evidence="10 11">DSM 41649</strain>
    </source>
</reference>
<proteinExistence type="predicted"/>
<dbReference type="PRINTS" id="PR01806">
    <property type="entry name" value="VIRFACTRMVIN"/>
</dbReference>
<evidence type="ECO:0000256" key="1">
    <source>
        <dbReference type="ARBA" id="ARBA00004651"/>
    </source>
</evidence>
<protein>
    <submittedName>
        <fullName evidence="10">Putative peptidoglycan lipid II flippase</fullName>
    </submittedName>
</protein>
<dbReference type="PANTHER" id="PTHR47019">
    <property type="entry name" value="LIPID II FLIPPASE MURJ"/>
    <property type="match status" value="1"/>
</dbReference>
<comment type="subcellular location">
    <subcellularLocation>
        <location evidence="1">Cell membrane</location>
        <topology evidence="1">Multi-pass membrane protein</topology>
    </subcellularLocation>
</comment>
<organism evidence="10 11">
    <name type="scientific">Kitasatospora atroaurantiaca</name>
    <dbReference type="NCBI Taxonomy" id="285545"/>
    <lineage>
        <taxon>Bacteria</taxon>
        <taxon>Bacillati</taxon>
        <taxon>Actinomycetota</taxon>
        <taxon>Actinomycetes</taxon>
        <taxon>Kitasatosporales</taxon>
        <taxon>Streptomycetaceae</taxon>
        <taxon>Kitasatospora</taxon>
    </lineage>
</organism>
<evidence type="ECO:0000256" key="6">
    <source>
        <dbReference type="ARBA" id="ARBA00022989"/>
    </source>
</evidence>
<evidence type="ECO:0000256" key="8">
    <source>
        <dbReference type="SAM" id="MobiDB-lite"/>
    </source>
</evidence>
<evidence type="ECO:0000256" key="7">
    <source>
        <dbReference type="ARBA" id="ARBA00023136"/>
    </source>
</evidence>
<feature type="transmembrane region" description="Helical" evidence="9">
    <location>
        <begin position="359"/>
        <end position="380"/>
    </location>
</feature>
<feature type="transmembrane region" description="Helical" evidence="9">
    <location>
        <begin position="561"/>
        <end position="583"/>
    </location>
</feature>
<dbReference type="GO" id="GO:0015648">
    <property type="term" value="F:lipid-linked peptidoglycan transporter activity"/>
    <property type="evidence" value="ECO:0007669"/>
    <property type="project" value="TreeGrafter"/>
</dbReference>
<keyword evidence="6 9" id="KW-1133">Transmembrane helix</keyword>
<keyword evidence="5" id="KW-0573">Peptidoglycan synthesis</keyword>
<keyword evidence="4" id="KW-0133">Cell shape</keyword>
<evidence type="ECO:0000256" key="9">
    <source>
        <dbReference type="SAM" id="Phobius"/>
    </source>
</evidence>
<feature type="transmembrane region" description="Helical" evidence="9">
    <location>
        <begin position="500"/>
        <end position="519"/>
    </location>
</feature>
<dbReference type="InterPro" id="IPR051050">
    <property type="entry name" value="Lipid_II_flippase_MurJ/MviN"/>
</dbReference>
<feature type="transmembrane region" description="Helical" evidence="9">
    <location>
        <begin position="87"/>
        <end position="107"/>
    </location>
</feature>
<dbReference type="GO" id="GO:0034204">
    <property type="term" value="P:lipid translocation"/>
    <property type="evidence" value="ECO:0007669"/>
    <property type="project" value="TreeGrafter"/>
</dbReference>
<dbReference type="EMBL" id="VIVR01000001">
    <property type="protein sequence ID" value="TWE19128.1"/>
    <property type="molecule type" value="Genomic_DNA"/>
</dbReference>
<feature type="transmembrane region" description="Helical" evidence="9">
    <location>
        <begin position="113"/>
        <end position="137"/>
    </location>
</feature>
<feature type="transmembrane region" description="Helical" evidence="9">
    <location>
        <begin position="595"/>
        <end position="616"/>
    </location>
</feature>
<dbReference type="InterPro" id="IPR004268">
    <property type="entry name" value="MurJ"/>
</dbReference>
<evidence type="ECO:0000256" key="4">
    <source>
        <dbReference type="ARBA" id="ARBA00022960"/>
    </source>
</evidence>
<evidence type="ECO:0000256" key="5">
    <source>
        <dbReference type="ARBA" id="ARBA00022984"/>
    </source>
</evidence>
<dbReference type="CDD" id="cd13123">
    <property type="entry name" value="MATE_MurJ_like"/>
    <property type="match status" value="1"/>
</dbReference>
<feature type="transmembrane region" description="Helical" evidence="9">
    <location>
        <begin position="474"/>
        <end position="494"/>
    </location>
</feature>
<dbReference type="GO" id="GO:0005886">
    <property type="term" value="C:plasma membrane"/>
    <property type="evidence" value="ECO:0007669"/>
    <property type="project" value="UniProtKB-SubCell"/>
</dbReference>
<feature type="transmembrane region" description="Helical" evidence="9">
    <location>
        <begin position="310"/>
        <end position="331"/>
    </location>
</feature>
<feature type="transmembrane region" description="Helical" evidence="9">
    <location>
        <begin position="230"/>
        <end position="252"/>
    </location>
</feature>
<keyword evidence="3 9" id="KW-0812">Transmembrane</keyword>
<dbReference type="GO" id="GO:0008360">
    <property type="term" value="P:regulation of cell shape"/>
    <property type="evidence" value="ECO:0007669"/>
    <property type="project" value="UniProtKB-KW"/>
</dbReference>
<evidence type="ECO:0000256" key="2">
    <source>
        <dbReference type="ARBA" id="ARBA00022475"/>
    </source>
</evidence>
<dbReference type="GO" id="GO:0009252">
    <property type="term" value="P:peptidoglycan biosynthetic process"/>
    <property type="evidence" value="ECO:0007669"/>
    <property type="project" value="UniProtKB-KW"/>
</dbReference>
<feature type="transmembrane region" description="Helical" evidence="9">
    <location>
        <begin position="401"/>
        <end position="420"/>
    </location>
</feature>
<accession>A0A561EU40</accession>
<name>A0A561EU40_9ACTN</name>
<feature type="transmembrane region" description="Helical" evidence="9">
    <location>
        <begin position="264"/>
        <end position="289"/>
    </location>
</feature>
<dbReference type="NCBIfam" id="TIGR01695">
    <property type="entry name" value="murJ_mviN"/>
    <property type="match status" value="1"/>
</dbReference>
<feature type="compositionally biased region" description="Gly residues" evidence="8">
    <location>
        <begin position="30"/>
        <end position="45"/>
    </location>
</feature>
<feature type="region of interest" description="Disordered" evidence="8">
    <location>
        <begin position="1"/>
        <end position="73"/>
    </location>
</feature>
<dbReference type="RefSeq" id="WP_246192754.1">
    <property type="nucleotide sequence ID" value="NZ_BAAABR010000077.1"/>
</dbReference>
<evidence type="ECO:0000256" key="3">
    <source>
        <dbReference type="ARBA" id="ARBA00022692"/>
    </source>
</evidence>
<comment type="caution">
    <text evidence="10">The sequence shown here is derived from an EMBL/GenBank/DDBJ whole genome shotgun (WGS) entry which is preliminary data.</text>
</comment>
<sequence length="648" mass="67037">MTMHTTDESSGSYADPPTMPLRQLPTGPAGQYGGQYGSGQYGGGQPTVQLGQQVPGQRRAEDEPQEAPAAKASSTARNGLIMALGSLTSRALGFVRAGVIAGALGAGPLGTGYAVATMLPNTVYIMLIGGVLNSVFVPELVRAAQTHQDRGVAYTNRLLTVCGVALLVITLAASVGAPWVVDTYAHYGPDEQVQRDLTVALARYCLPAILFYGLFGLLGQVLNSRDKFGAMMWAPVLNNVVVISVFGLYMAICTHAENAGQMTSGATMLLGLGSAFGILVQALALLPSLRSSGFRYQPRFDWRGSGLMTPLRAAGWALLLVVVTQLAFLAITRLATGAESQAIHEGLPSGLSYVSYNNAYLLFVVPQGIITISLVTAILPSMSRAVSAGRFEDLGAELSQTLRSSAGMIVPAAALFIALAPQITGLAYGHGQTTHFAVSVMAQMLMVFGIGLPAFCAQYALARGFYAMSDARTPFWLTTVIAGSNVALSAVAYFLLPARWIIVGMGGAHTAAATIGMIITGRALGRRLRAEAAAALPADATVELGGARRPSTRSGLDGGRVVLLHLSLALACAPGALAAHWIAARCGSALGGGMIGNLAGLSAGSLAVLLSLFVLARPLGAGAAVAPLARKLRIPYPAPAAVGGKHRR</sequence>
<evidence type="ECO:0000313" key="10">
    <source>
        <dbReference type="EMBL" id="TWE19128.1"/>
    </source>
</evidence>